<dbReference type="Proteomes" id="UP000594467">
    <property type="component" value="Chromosome"/>
</dbReference>
<keyword evidence="1" id="KW-0378">Hydrolase</keyword>
<keyword evidence="1" id="KW-0540">Nuclease</keyword>
<name>A0A9Q6YCV2_PSEFR</name>
<evidence type="ECO:0000313" key="1">
    <source>
        <dbReference type="EMBL" id="QPL30520.1"/>
    </source>
</evidence>
<dbReference type="InterPro" id="IPR019043">
    <property type="entry name" value="Restrct_endonuc_II_HindIII"/>
</dbReference>
<evidence type="ECO:0000313" key="2">
    <source>
        <dbReference type="Proteomes" id="UP000594467"/>
    </source>
</evidence>
<reference evidence="1 2" key="1">
    <citation type="submission" date="2020-11" db="EMBL/GenBank/DDBJ databases">
        <title>The Complete Genome of Pseudomonas fragi A13BB.</title>
        <authorList>
            <person name="Awolope O.K."/>
            <person name="O'Driscoll N.H."/>
            <person name="Di Salvo A."/>
            <person name="Lamb A.J."/>
        </authorList>
    </citation>
    <scope>NUCLEOTIDE SEQUENCE [LARGE SCALE GENOMIC DNA]</scope>
    <source>
        <strain evidence="1 2">A13BB</strain>
    </source>
</reference>
<dbReference type="InterPro" id="IPR038373">
    <property type="entry name" value="Restrct_endonuc_II_HindIII_sf"/>
</dbReference>
<dbReference type="REBASE" id="480116">
    <property type="entry name" value="PfrA13BBORF17005P"/>
</dbReference>
<sequence length="339" mass="39022">MDQIAHFFGDAYRNQEKRIASYDFIENFITVAHTDWSRPPITSLILRDFLKVISELTLQDLAFLVVHSGYIPESYEADSSAETLYSKLIEAVVMEWAKRIGFSNSVLPTQKSSMEDVSILDDTNVIVCDAKSFRLGRSQSAPNVKDVLKHADIDKWLSAYTNKNRLGGLVVLPSQHDWKSGSDFYQYTTDKSSPTACLYYEHLAFFLISGMRSGNLIDLYESYSEIFPRKITKTENNRAIYYTSVEDKLLSGQADLWGQYLPTAKKIIAEKVYHCAYSLESLIILIRKDIEERYLNEKDIEILRRKVIESEFQQATRNLSKQHSRINGFRTVAKGYHEE</sequence>
<dbReference type="Gene3D" id="3.40.91.70">
    <property type="entry name" value="Type II restriction endonuclease, HindIII"/>
    <property type="match status" value="1"/>
</dbReference>
<dbReference type="RefSeq" id="WP_196882733.1">
    <property type="nucleotide sequence ID" value="NZ_CP065202.1"/>
</dbReference>
<dbReference type="Pfam" id="PF09518">
    <property type="entry name" value="RE_HindIII"/>
    <property type="match status" value="1"/>
</dbReference>
<protein>
    <submittedName>
        <fullName evidence="1">HindIII family type II restriction endonuclease</fullName>
    </submittedName>
</protein>
<gene>
    <name evidence="1" type="ORF">I5R27_16995</name>
</gene>
<organism evidence="1 2">
    <name type="scientific">Pseudomonas fragi</name>
    <dbReference type="NCBI Taxonomy" id="296"/>
    <lineage>
        <taxon>Bacteria</taxon>
        <taxon>Pseudomonadati</taxon>
        <taxon>Pseudomonadota</taxon>
        <taxon>Gammaproteobacteria</taxon>
        <taxon>Pseudomonadales</taxon>
        <taxon>Pseudomonadaceae</taxon>
        <taxon>Pseudomonas</taxon>
    </lineage>
</organism>
<dbReference type="GO" id="GO:0004519">
    <property type="term" value="F:endonuclease activity"/>
    <property type="evidence" value="ECO:0007669"/>
    <property type="project" value="UniProtKB-KW"/>
</dbReference>
<accession>A0A9Q6YCV2</accession>
<dbReference type="AlphaFoldDB" id="A0A9Q6YCV2"/>
<keyword evidence="1" id="KW-0255">Endonuclease</keyword>
<dbReference type="EMBL" id="CP065202">
    <property type="protein sequence ID" value="QPL30520.1"/>
    <property type="molecule type" value="Genomic_DNA"/>
</dbReference>
<proteinExistence type="predicted"/>